<evidence type="ECO:0000259" key="3">
    <source>
        <dbReference type="PROSITE" id="PS50035"/>
    </source>
</evidence>
<feature type="region of interest" description="Disordered" evidence="1">
    <location>
        <begin position="547"/>
        <end position="576"/>
    </location>
</feature>
<proteinExistence type="predicted"/>
<reference evidence="5" key="1">
    <citation type="submission" date="2018-07" db="EMBL/GenBank/DDBJ databases">
        <authorList>
            <person name="Kim H."/>
        </authorList>
    </citation>
    <scope>NUCLEOTIDE SEQUENCE [LARGE SCALE GENOMIC DNA]</scope>
    <source>
        <strain evidence="5">F02</strain>
    </source>
</reference>
<dbReference type="OrthoDB" id="9814092at2"/>
<keyword evidence="4" id="KW-0808">Transferase</keyword>
<name>A0A345DEF2_9BURK</name>
<dbReference type="GO" id="GO:0030572">
    <property type="term" value="F:phosphatidyltransferase activity"/>
    <property type="evidence" value="ECO:0007669"/>
    <property type="project" value="UniProtKB-ARBA"/>
</dbReference>
<gene>
    <name evidence="4" type="primary">clsC</name>
    <name evidence="4" type="ORF">DTO96_102496</name>
</gene>
<dbReference type="PROSITE" id="PS50035">
    <property type="entry name" value="PLD"/>
    <property type="match status" value="2"/>
</dbReference>
<evidence type="ECO:0000256" key="2">
    <source>
        <dbReference type="SAM" id="SignalP"/>
    </source>
</evidence>
<feature type="signal peptide" evidence="2">
    <location>
        <begin position="1"/>
        <end position="21"/>
    </location>
</feature>
<dbReference type="EC" id="2.7.8.-" evidence="4"/>
<dbReference type="RefSeq" id="WP_114563786.1">
    <property type="nucleotide sequence ID" value="NZ_CP031124.1"/>
</dbReference>
<dbReference type="SMART" id="SM00155">
    <property type="entry name" value="PLDc"/>
    <property type="match status" value="2"/>
</dbReference>
<keyword evidence="2" id="KW-0732">Signal</keyword>
<dbReference type="GO" id="GO:0032049">
    <property type="term" value="P:cardiolipin biosynthetic process"/>
    <property type="evidence" value="ECO:0007669"/>
    <property type="project" value="UniProtKB-ARBA"/>
</dbReference>
<dbReference type="InterPro" id="IPR025202">
    <property type="entry name" value="PLD-like_dom"/>
</dbReference>
<dbReference type="KEGG" id="hyf:DTO96_102496"/>
<feature type="chain" id="PRO_5016650916" evidence="2">
    <location>
        <begin position="22"/>
        <end position="610"/>
    </location>
</feature>
<protein>
    <submittedName>
        <fullName evidence="4">Cardiolipin synthase C</fullName>
        <ecNumber evidence="4">2.7.8.-</ecNumber>
    </submittedName>
</protein>
<accession>A0A345DEF2</accession>
<dbReference type="CDD" id="cd09111">
    <property type="entry name" value="PLDc_ymdC_like_1"/>
    <property type="match status" value="1"/>
</dbReference>
<keyword evidence="5" id="KW-1185">Reference proteome</keyword>
<sequence>MRAWTCLLGGGFALLLSACNAFLPAVYTPVMEAHTEVDIDSPLAQMVYRIQPKVVSVVDASDRDEVSVTSKKLKKGEEMKQKRLSLPASLEALTAQVDEQASGIYPLSDGVEAFAVRNALIKNAKHSLDLQYYSLHKGLSSRLLIRELVRAADRGVKIRILIDDMDTLGRDKEMTILAAHENIDVRIFNPIRRLRGSVVSRWFMFVANIGTQHRRMHNKVWLADGVLGITGGRNIGDQYFNANESDNFSDLDVLLGGAAVQQMQSSFDGFWNSAKSIPVEVFEKAPQADSAKDIQKMIFSTNALTRKERVLRHPYLAALDEAEHNVLPNVLPKLMWGTVDFFSDVPEKISEVPPAMGVRVPQNTVKSGSVVFDALMPHILAAQHEVIIANPYFLPGDDVVASLSKLVAQGVTVRVLTNSLESNDVPLVNGPYSRYRLKLLKAGVLLYELRGFPDVEKTPQWRLPIFSWKGSRTALHTKAVVIDGTVSFVGSMNLDPRSIVWNTEVGVISQQQQFAQNLRDILNNAMSLDYSYAVRVDELGRLEWRTHGRESDGDQDGASGGHKIDQKTSAGLKSSLPVKSQKIETFRRERGNFWRRLEQKMGAWLPETFL</sequence>
<dbReference type="EMBL" id="CP031124">
    <property type="protein sequence ID" value="AXF86740.1"/>
    <property type="molecule type" value="Genomic_DNA"/>
</dbReference>
<dbReference type="SUPFAM" id="SSF56024">
    <property type="entry name" value="Phospholipase D/nuclease"/>
    <property type="match status" value="2"/>
</dbReference>
<dbReference type="PROSITE" id="PS51257">
    <property type="entry name" value="PROKAR_LIPOPROTEIN"/>
    <property type="match status" value="1"/>
</dbReference>
<dbReference type="Proteomes" id="UP000252182">
    <property type="component" value="Chromosome"/>
</dbReference>
<evidence type="ECO:0000313" key="4">
    <source>
        <dbReference type="EMBL" id="AXF86740.1"/>
    </source>
</evidence>
<dbReference type="CDD" id="cd09113">
    <property type="entry name" value="PLDc_ymdC_like_2"/>
    <property type="match status" value="1"/>
</dbReference>
<dbReference type="Gene3D" id="3.30.870.10">
    <property type="entry name" value="Endonuclease Chain A"/>
    <property type="match status" value="2"/>
</dbReference>
<dbReference type="Pfam" id="PF13091">
    <property type="entry name" value="PLDc_2"/>
    <property type="match status" value="2"/>
</dbReference>
<dbReference type="AlphaFoldDB" id="A0A345DEF2"/>
<evidence type="ECO:0000256" key="1">
    <source>
        <dbReference type="SAM" id="MobiDB-lite"/>
    </source>
</evidence>
<feature type="domain" description="PLD phosphodiesterase" evidence="3">
    <location>
        <begin position="471"/>
        <end position="498"/>
    </location>
</feature>
<evidence type="ECO:0000313" key="5">
    <source>
        <dbReference type="Proteomes" id="UP000252182"/>
    </source>
</evidence>
<dbReference type="PANTHER" id="PTHR21248">
    <property type="entry name" value="CARDIOLIPIN SYNTHASE"/>
    <property type="match status" value="1"/>
</dbReference>
<organism evidence="4 5">
    <name type="scientific">Ephemeroptericola cinctiostellae</name>
    <dbReference type="NCBI Taxonomy" id="2268024"/>
    <lineage>
        <taxon>Bacteria</taxon>
        <taxon>Pseudomonadati</taxon>
        <taxon>Pseudomonadota</taxon>
        <taxon>Betaproteobacteria</taxon>
        <taxon>Burkholderiales</taxon>
        <taxon>Burkholderiaceae</taxon>
        <taxon>Ephemeroptericola</taxon>
    </lineage>
</organism>
<dbReference type="PANTHER" id="PTHR21248:SF12">
    <property type="entry name" value="CARDIOLIPIN SYNTHASE C"/>
    <property type="match status" value="1"/>
</dbReference>
<feature type="domain" description="PLD phosphodiesterase" evidence="3">
    <location>
        <begin position="212"/>
        <end position="239"/>
    </location>
</feature>
<dbReference type="InterPro" id="IPR001736">
    <property type="entry name" value="PLipase_D/transphosphatidylase"/>
</dbReference>